<evidence type="ECO:0000313" key="16">
    <source>
        <dbReference type="EMBL" id="WZK92821.1"/>
    </source>
</evidence>
<dbReference type="GO" id="GO:0042025">
    <property type="term" value="C:host cell nucleus"/>
    <property type="evidence" value="ECO:0007669"/>
    <property type="project" value="UniProtKB-SubCell"/>
</dbReference>
<dbReference type="Pfam" id="PF02443">
    <property type="entry name" value="Circo_capsid"/>
    <property type="match status" value="1"/>
</dbReference>
<evidence type="ECO:0000256" key="6">
    <source>
        <dbReference type="ARBA" id="ARBA00022561"/>
    </source>
</evidence>
<keyword evidence="11" id="KW-0946">Virion</keyword>
<evidence type="ECO:0000256" key="15">
    <source>
        <dbReference type="ARBA" id="ARBA00046863"/>
    </source>
</evidence>
<evidence type="ECO:0000256" key="14">
    <source>
        <dbReference type="ARBA" id="ARBA00023296"/>
    </source>
</evidence>
<dbReference type="GO" id="GO:0043657">
    <property type="term" value="C:host cell"/>
    <property type="evidence" value="ECO:0007669"/>
    <property type="project" value="GOC"/>
</dbReference>
<keyword evidence="8" id="KW-0945">Host-virus interaction</keyword>
<keyword evidence="12" id="KW-1164">Virus endocytosis by host</keyword>
<keyword evidence="13" id="KW-0238">DNA-binding</keyword>
<dbReference type="GO" id="GO:0039615">
    <property type="term" value="C:T=1 icosahedral viral capsid"/>
    <property type="evidence" value="ECO:0007669"/>
    <property type="project" value="UniProtKB-KW"/>
</dbReference>
<comment type="similarity">
    <text evidence="3">Belongs to the circoviridae capsid protein family.</text>
</comment>
<evidence type="ECO:0000256" key="10">
    <source>
        <dbReference type="ARBA" id="ARBA00022804"/>
    </source>
</evidence>
<dbReference type="GO" id="GO:0019069">
    <property type="term" value="P:viral capsid assembly"/>
    <property type="evidence" value="ECO:0007669"/>
    <property type="project" value="InterPro"/>
</dbReference>
<evidence type="ECO:0000256" key="1">
    <source>
        <dbReference type="ARBA" id="ARBA00004147"/>
    </source>
</evidence>
<keyword evidence="4" id="KW-1140">T=1 icosahedral capsid protein</keyword>
<reference evidence="16" key="1">
    <citation type="journal article" date="2024" name="Microbiol. Spectr.">
        <title>Full-genome sequencing of dozens of new DNA viruses found in Spanish bat feces.</title>
        <authorList>
            <person name="Buigues J."/>
            <person name="Vinals A."/>
            <person name="Martinez-Recio R."/>
            <person name="Monros J.S."/>
            <person name="Sanjuan R."/>
            <person name="Cuevas J.M."/>
        </authorList>
    </citation>
    <scope>NUCLEOTIDE SEQUENCE</scope>
    <source>
        <strain evidence="16">MAVG35</strain>
    </source>
</reference>
<sequence>MAPRRYRRRPLRRRRYRPRIYPRRRYMRRRRMYIHRPRAGRYFLQKFSWCQYNTISVGTNHTKAGAVSWKLSEFFQGSPTFDYYKIIMASWSLVPSTDPSTWSAYGRATLIVDYDDDTITQQPTTLSFMANASRQIWNPQKGVYRRIRPKPTLGAVGGQSNYVIRGSGPFLNSLDNGHKYLGLKYCMYSPNTNQTFPFFETKQIWVLWKNQL</sequence>
<dbReference type="GO" id="GO:0075509">
    <property type="term" value="P:endocytosis involved in viral entry into host cell"/>
    <property type="evidence" value="ECO:0007669"/>
    <property type="project" value="UniProtKB-KW"/>
</dbReference>
<keyword evidence="5" id="KW-1163">Viral penetration into host nucleus</keyword>
<protein>
    <submittedName>
        <fullName evidence="16">Capsid protein</fullName>
    </submittedName>
</protein>
<keyword evidence="7" id="KW-1048">Host nucleus</keyword>
<dbReference type="EMBL" id="PP410067">
    <property type="protein sequence ID" value="WZK92821.1"/>
    <property type="molecule type" value="Genomic_DNA"/>
</dbReference>
<keyword evidence="6" id="KW-0167">Capsid protein</keyword>
<dbReference type="GO" id="GO:0019062">
    <property type="term" value="P:virion attachment to host cell"/>
    <property type="evidence" value="ECO:0007669"/>
    <property type="project" value="UniProtKB-KW"/>
</dbReference>
<evidence type="ECO:0000256" key="7">
    <source>
        <dbReference type="ARBA" id="ARBA00022562"/>
    </source>
</evidence>
<evidence type="ECO:0000256" key="5">
    <source>
        <dbReference type="ARBA" id="ARBA00022524"/>
    </source>
</evidence>
<dbReference type="GO" id="GO:0075732">
    <property type="term" value="P:viral penetration into host nucleus"/>
    <property type="evidence" value="ECO:0007669"/>
    <property type="project" value="UniProtKB-KW"/>
</dbReference>
<evidence type="ECO:0000256" key="2">
    <source>
        <dbReference type="ARBA" id="ARBA00004328"/>
    </source>
</evidence>
<evidence type="ECO:0000256" key="13">
    <source>
        <dbReference type="ARBA" id="ARBA00023125"/>
    </source>
</evidence>
<evidence type="ECO:0000256" key="9">
    <source>
        <dbReference type="ARBA" id="ARBA00022595"/>
    </source>
</evidence>
<evidence type="ECO:0000256" key="11">
    <source>
        <dbReference type="ARBA" id="ARBA00022844"/>
    </source>
</evidence>
<dbReference type="InterPro" id="IPR038652">
    <property type="entry name" value="Circovirus_capsid_sf"/>
</dbReference>
<dbReference type="GO" id="GO:0003677">
    <property type="term" value="F:DNA binding"/>
    <property type="evidence" value="ECO:0007669"/>
    <property type="project" value="UniProtKB-KW"/>
</dbReference>
<accession>A0AAU6S521</accession>
<proteinExistence type="inferred from homology"/>
<dbReference type="InterPro" id="IPR003383">
    <property type="entry name" value="Circovirus_capsid"/>
</dbReference>
<reference evidence="16" key="2">
    <citation type="submission" date="2024-02" db="EMBL/GenBank/DDBJ databases">
        <authorList>
            <person name="Buigues J."/>
            <person name="Vinals A."/>
            <person name="Martinez-Recio R."/>
            <person name="S Monros J."/>
            <person name="Sanjuan R."/>
            <person name="Cuevas J.M."/>
        </authorList>
    </citation>
    <scope>NUCLEOTIDE SEQUENCE</scope>
    <source>
        <strain evidence="16">MAVG35</strain>
    </source>
</reference>
<evidence type="ECO:0000256" key="8">
    <source>
        <dbReference type="ARBA" id="ARBA00022581"/>
    </source>
</evidence>
<comment type="subcellular location">
    <subcellularLocation>
        <location evidence="1">Host nucleus</location>
    </subcellularLocation>
    <subcellularLocation>
        <location evidence="2">Virion</location>
    </subcellularLocation>
</comment>
<name>A0AAU6S521_9CIRC</name>
<dbReference type="Gene3D" id="2.60.120.950">
    <property type="entry name" value="Circovirus capsid protein"/>
    <property type="match status" value="1"/>
</dbReference>
<comment type="subunit">
    <text evidence="15">Homomultimer. Assembles in the nucleus, presumably in an immature form, then migrates to the cytoplasm once assembled as mature virion. Interacts with Rep; this interaction relocates Rep into the nucleus.</text>
</comment>
<organism evidence="16">
    <name type="scientific">Eptesicus serotinus feces associated circovirus</name>
    <dbReference type="NCBI Taxonomy" id="3139973"/>
    <lineage>
        <taxon>Viruses</taxon>
        <taxon>Monodnaviria</taxon>
        <taxon>Shotokuvirae</taxon>
        <taxon>Cressdnaviricota</taxon>
        <taxon>Arfiviricetes</taxon>
        <taxon>Cirlivirales</taxon>
        <taxon>Circoviridae</taxon>
        <taxon>Circovirus</taxon>
    </lineage>
</organism>
<keyword evidence="10" id="KW-1161">Viral attachment to host cell</keyword>
<evidence type="ECO:0000256" key="12">
    <source>
        <dbReference type="ARBA" id="ARBA00022890"/>
    </source>
</evidence>
<keyword evidence="14" id="KW-1160">Virus entry into host cell</keyword>
<evidence type="ECO:0000256" key="3">
    <source>
        <dbReference type="ARBA" id="ARBA00010301"/>
    </source>
</evidence>
<evidence type="ECO:0000256" key="4">
    <source>
        <dbReference type="ARBA" id="ARBA00022431"/>
    </source>
</evidence>
<keyword evidence="9" id="KW-1162">Viral penetration into host cytoplasm</keyword>